<gene>
    <name evidence="2" type="ORF">PSON_ATCC_30995.1.T1560020</name>
</gene>
<protein>
    <submittedName>
        <fullName evidence="2">Uncharacterized protein</fullName>
    </submittedName>
</protein>
<comment type="caution">
    <text evidence="2">The sequence shown here is derived from an EMBL/GenBank/DDBJ whole genome shotgun (WGS) entry which is preliminary data.</text>
</comment>
<dbReference type="EMBL" id="CAJJDN010000156">
    <property type="protein sequence ID" value="CAD8125059.1"/>
    <property type="molecule type" value="Genomic_DNA"/>
</dbReference>
<name>A0A8S1RDJ3_9CILI</name>
<accession>A0A8S1RDJ3</accession>
<evidence type="ECO:0000256" key="1">
    <source>
        <dbReference type="ARBA" id="ARBA00022737"/>
    </source>
</evidence>
<organism evidence="2 3">
    <name type="scientific">Paramecium sonneborni</name>
    <dbReference type="NCBI Taxonomy" id="65129"/>
    <lineage>
        <taxon>Eukaryota</taxon>
        <taxon>Sar</taxon>
        <taxon>Alveolata</taxon>
        <taxon>Ciliophora</taxon>
        <taxon>Intramacronucleata</taxon>
        <taxon>Oligohymenophorea</taxon>
        <taxon>Peniculida</taxon>
        <taxon>Parameciidae</taxon>
        <taxon>Paramecium</taxon>
    </lineage>
</organism>
<dbReference type="InterPro" id="IPR003409">
    <property type="entry name" value="MORN"/>
</dbReference>
<dbReference type="SMART" id="SM00698">
    <property type="entry name" value="MORN"/>
    <property type="match status" value="4"/>
</dbReference>
<dbReference type="OrthoDB" id="298427at2759"/>
<sequence>MGNCNQNNQIILLSGKLKQMKLLIERGDYTIYEHISEKKQYEYWVWKSEQENFEEAELTTYDFKQCDSITKIYYQSRGCVVDTFKNEYLFAILMEHPTYNLYDYLDKKKILYKNQIVNMVANIFGAQRTLRSSCQYLGFYNIYTTDGESWKLKPFQKVTSFILNNNQFFGYPAPEEYKQIKYNVEKATVFGFGMLILHLILKKSVEDVYYNSNIAENVLSQKIIELQQNKNYEQDFLKIIIQMLIIDPDQRPNYNQLVDQLTKINIELPSQQLSNLYKIQHINFNNENNSVISDCLVSVPLDKQDYLIKLLNSQQIDEDEKESLESFISQGIQQRNGYSIINYNKFIKLDKAYDYHDFTNVMMYAIKYQGNIKDSKKNGSGTLYLSNNEIFQGNFINDKIEGEGRFQTIDKYIIRGVWKQQKLQQKNQITKVRPIFQEKQILSARRQLNKQYSQNEFNNIPEEFLGQQKEHQIGELTTFTNLQNEFINQINYHSTEDLNDRRQGYILNENGMVIYAGLFRGNQYDGNGVLKNFNSQIINMVNPLDFNQALSLNAWVKYDGEFKDGKKHGNGKLYFSDKSVYSGHFENDQISGQGQFTNLQQQVILGIWRNGLYQNAIL</sequence>
<keyword evidence="3" id="KW-1185">Reference proteome</keyword>
<dbReference type="AlphaFoldDB" id="A0A8S1RDJ3"/>
<proteinExistence type="predicted"/>
<evidence type="ECO:0000313" key="3">
    <source>
        <dbReference type="Proteomes" id="UP000692954"/>
    </source>
</evidence>
<reference evidence="2" key="1">
    <citation type="submission" date="2021-01" db="EMBL/GenBank/DDBJ databases">
        <authorList>
            <consortium name="Genoscope - CEA"/>
            <person name="William W."/>
        </authorList>
    </citation>
    <scope>NUCLEOTIDE SEQUENCE</scope>
</reference>
<dbReference type="Proteomes" id="UP000692954">
    <property type="component" value="Unassembled WGS sequence"/>
</dbReference>
<dbReference type="PANTHER" id="PTHR23084:SF263">
    <property type="entry name" value="MORN REPEAT-CONTAINING PROTEIN 1"/>
    <property type="match status" value="1"/>
</dbReference>
<evidence type="ECO:0000313" key="2">
    <source>
        <dbReference type="EMBL" id="CAD8125059.1"/>
    </source>
</evidence>
<dbReference type="PANTHER" id="PTHR23084">
    <property type="entry name" value="PHOSPHATIDYLINOSITOL-4-PHOSPHATE 5-KINASE RELATED"/>
    <property type="match status" value="1"/>
</dbReference>
<keyword evidence="1" id="KW-0677">Repeat</keyword>
<dbReference type="Pfam" id="PF02493">
    <property type="entry name" value="MORN"/>
    <property type="match status" value="5"/>
</dbReference>